<evidence type="ECO:0000313" key="2">
    <source>
        <dbReference type="Proteomes" id="UP000037460"/>
    </source>
</evidence>
<dbReference type="OrthoDB" id="411021at2759"/>
<sequence>MQVLTTAPALFTGAYGGTTYGAHYGDLGATFAAILLDREARSLTLDMDPIHGQLREPLLKVYHILRTLGFGSNGKGYLHDIVTAGSIGQQHMKAPTVFNFYDPLYQPPGAVAEAQLVSPEAQLGTGPNMVGFLNVMTGVIRAGSSGQAWVWNGMTSYLPIHPANSSATIDELELLLTGGRLAAPARALIKARYEQKLASTGGNAAEAVRVAQELFLFASEFHASNYVQERAVPRTALPEIPSQNRPYKAIVYLWLDGGADTWNLLVPHSQCTGGVDLYNEYAAVRGANALPKSTQLPIDVPATDDQPCTKFAIHHKMTALKAAYDAADAVLLANIGPLIQPLDLQSYNNGAPRPPSLFAHNLQTTVSQNVHAQNSASARGVLGRIQRVLEGDQPSGELPHRVRSYSIAGNAKVLEGSISAPEILSADGPVRLSRYAALQSDVSELAGSEAASIYAETYGGVLERSIESAEDLKRALDNPIAALSTTFGSDVVSRQLQQVAKIIGARSILGNEREIFFISYGGWDSHFAGDYDVAKKWQDVNAGLTSFVTEMKAQGIWDNVTFTMASEFGRTIDSNGGGTDHGWGGHSFVMGGSIKGGHILGKYPSTYSQSSPIRLHRTFIPTLSHEALWHGLAQWMGVEDAVMTNVLPNLRKFTSECSPGFPGCIILTQVR</sequence>
<dbReference type="Pfam" id="PF08811">
    <property type="entry name" value="DUF1800"/>
    <property type="match status" value="1"/>
</dbReference>
<evidence type="ECO:0008006" key="3">
    <source>
        <dbReference type="Google" id="ProtNLM"/>
    </source>
</evidence>
<keyword evidence="2" id="KW-1185">Reference proteome</keyword>
<gene>
    <name evidence="1" type="ORF">Ctob_016032</name>
</gene>
<reference evidence="2" key="1">
    <citation type="journal article" date="2015" name="PLoS Genet.">
        <title>Genome Sequence and Transcriptome Analyses of Chrysochromulina tobin: Metabolic Tools for Enhanced Algal Fitness in the Prominent Order Prymnesiales (Haptophyceae).</title>
        <authorList>
            <person name="Hovde B.T."/>
            <person name="Deodato C.R."/>
            <person name="Hunsperger H.M."/>
            <person name="Ryken S.A."/>
            <person name="Yost W."/>
            <person name="Jha R.K."/>
            <person name="Patterson J."/>
            <person name="Monnat R.J. Jr."/>
            <person name="Barlow S.B."/>
            <person name="Starkenburg S.R."/>
            <person name="Cattolico R.A."/>
        </authorList>
    </citation>
    <scope>NUCLEOTIDE SEQUENCE</scope>
    <source>
        <strain evidence="2">CCMP291</strain>
    </source>
</reference>
<dbReference type="Proteomes" id="UP000037460">
    <property type="component" value="Unassembled WGS sequence"/>
</dbReference>
<dbReference type="InterPro" id="IPR010869">
    <property type="entry name" value="DUF1501"/>
</dbReference>
<proteinExistence type="predicted"/>
<accession>A0A0M0LPY1</accession>
<dbReference type="InterPro" id="IPR014917">
    <property type="entry name" value="DUF1800"/>
</dbReference>
<evidence type="ECO:0000313" key="1">
    <source>
        <dbReference type="EMBL" id="KOO53125.1"/>
    </source>
</evidence>
<dbReference type="AlphaFoldDB" id="A0A0M0LPY1"/>
<dbReference type="PANTHER" id="PTHR43737">
    <property type="entry name" value="BLL7424 PROTEIN"/>
    <property type="match status" value="1"/>
</dbReference>
<protein>
    <recommendedName>
        <fullName evidence="3">DUF1501 domain-containing protein</fullName>
    </recommendedName>
</protein>
<organism evidence="1 2">
    <name type="scientific">Chrysochromulina tobinii</name>
    <dbReference type="NCBI Taxonomy" id="1460289"/>
    <lineage>
        <taxon>Eukaryota</taxon>
        <taxon>Haptista</taxon>
        <taxon>Haptophyta</taxon>
        <taxon>Prymnesiophyceae</taxon>
        <taxon>Prymnesiales</taxon>
        <taxon>Chrysochromulinaceae</taxon>
        <taxon>Chrysochromulina</taxon>
    </lineage>
</organism>
<comment type="caution">
    <text evidence="1">The sequence shown here is derived from an EMBL/GenBank/DDBJ whole genome shotgun (WGS) entry which is preliminary data.</text>
</comment>
<dbReference type="EMBL" id="JWZX01000370">
    <property type="protein sequence ID" value="KOO53125.1"/>
    <property type="molecule type" value="Genomic_DNA"/>
</dbReference>
<dbReference type="Pfam" id="PF07394">
    <property type="entry name" value="DUF1501"/>
    <property type="match status" value="1"/>
</dbReference>
<dbReference type="PANTHER" id="PTHR43737:SF1">
    <property type="entry name" value="DUF1501 DOMAIN-CONTAINING PROTEIN"/>
    <property type="match status" value="1"/>
</dbReference>
<name>A0A0M0LPY1_9EUKA</name>